<accession>A0A372LAR6</accession>
<gene>
    <name evidence="2" type="ORF">D0466_15130</name>
</gene>
<dbReference type="EMBL" id="QVTD01000010">
    <property type="protein sequence ID" value="RFU62486.1"/>
    <property type="molecule type" value="Genomic_DNA"/>
</dbReference>
<dbReference type="OrthoDB" id="2382185at2"/>
<name>A0A372LAR6_9BACI</name>
<dbReference type="Gene3D" id="3.10.450.310">
    <property type="match status" value="1"/>
</dbReference>
<feature type="domain" description="Regulatory protein YycH" evidence="1">
    <location>
        <begin position="4"/>
        <end position="443"/>
    </location>
</feature>
<dbReference type="RefSeq" id="WP_117323382.1">
    <property type="nucleotide sequence ID" value="NZ_QVTD01000010.1"/>
</dbReference>
<protein>
    <recommendedName>
        <fullName evidence="1">Regulatory protein YycH domain-containing protein</fullName>
    </recommendedName>
</protein>
<dbReference type="InterPro" id="IPR009996">
    <property type="entry name" value="YycH"/>
</dbReference>
<proteinExistence type="predicted"/>
<dbReference type="Pfam" id="PF07435">
    <property type="entry name" value="YycH"/>
    <property type="match status" value="1"/>
</dbReference>
<evidence type="ECO:0000259" key="1">
    <source>
        <dbReference type="Pfam" id="PF07435"/>
    </source>
</evidence>
<sequence length="454" mass="52489">MSFEGAKNIILTTLVAASALLTWNIWTYQPEFKKIDQSEFIRDDSQKQELSEVIKPDRVLFHTQGKHFQTHDEGEIIKIQTEIAKWTLFNFKDASHLAGNKKFLSFVHADGNTEVIFPDQIPLNLYKSVLNFDDRKLPKVSFDRIIFKTEPGISEGKVYFVNYKQKKVYQSQVSTAHLKNFNNAFASRAEGFPEYISKEINPQRTLFLPKEAVQLSQVKYYINYLDIDENFKETLFTNPDKVVQDSVTRGKEYTDGSKLLSEYQDFSTIEFVNPAQKSYSNGAPVDLLQKSIDFVSNHGGWGDHYDEGRKTDGQQTIGFRYSAQSEDGQKVIFRLFKGGYPVFNEQGMSEIEQTWGDEEIYRFRRPYFSIAFAIETDYPYKVKLPSGQQILQQFTENRNIELQDLEDIRVGYKLSRDPLEPKLIVLEPSWYYLYGGTWTVLPINKPVGGKIGLE</sequence>
<evidence type="ECO:0000313" key="2">
    <source>
        <dbReference type="EMBL" id="RFU62486.1"/>
    </source>
</evidence>
<dbReference type="Proteomes" id="UP000262939">
    <property type="component" value="Unassembled WGS sequence"/>
</dbReference>
<dbReference type="InterPro" id="IPR042274">
    <property type="entry name" value="YycH/YycI_2"/>
</dbReference>
<keyword evidence="3" id="KW-1185">Reference proteome</keyword>
<reference evidence="2 3" key="1">
    <citation type="submission" date="2018-08" db="EMBL/GenBank/DDBJ databases">
        <title>Bacillus chawlae sp. nov., Bacillus glennii sp. nov., and Bacillus saganii sp. nov. Isolated from the Vehicle Assembly Building at Kennedy Space Center where the Viking Spacecraft were Assembled.</title>
        <authorList>
            <person name="Seuylemezian A."/>
            <person name="Vaishampayan P."/>
        </authorList>
    </citation>
    <scope>NUCLEOTIDE SEQUENCE [LARGE SCALE GENOMIC DNA]</scope>
    <source>
        <strain evidence="2 3">V44-8</strain>
    </source>
</reference>
<comment type="caution">
    <text evidence="2">The sequence shown here is derived from an EMBL/GenBank/DDBJ whole genome shotgun (WGS) entry which is preliminary data.</text>
</comment>
<dbReference type="Gene3D" id="3.30.310.160">
    <property type="entry name" value="YycH protein, domain 2"/>
    <property type="match status" value="1"/>
</dbReference>
<evidence type="ECO:0000313" key="3">
    <source>
        <dbReference type="Proteomes" id="UP000262939"/>
    </source>
</evidence>
<organism evidence="2 3">
    <name type="scientific">Peribacillus glennii</name>
    <dbReference type="NCBI Taxonomy" id="2303991"/>
    <lineage>
        <taxon>Bacteria</taxon>
        <taxon>Bacillati</taxon>
        <taxon>Bacillota</taxon>
        <taxon>Bacilli</taxon>
        <taxon>Bacillales</taxon>
        <taxon>Bacillaceae</taxon>
        <taxon>Peribacillus</taxon>
    </lineage>
</organism>
<dbReference type="AlphaFoldDB" id="A0A372LAR6"/>
<dbReference type="CDD" id="cd15787">
    <property type="entry name" value="YycH_N"/>
    <property type="match status" value="1"/>
</dbReference>